<dbReference type="InterPro" id="IPR004147">
    <property type="entry name" value="ABC1_dom"/>
</dbReference>
<evidence type="ECO:0000313" key="4">
    <source>
        <dbReference type="Proteomes" id="UP000029389"/>
    </source>
</evidence>
<organism evidence="2 4">
    <name type="scientific">Bacillus clarus</name>
    <dbReference type="NCBI Taxonomy" id="2338372"/>
    <lineage>
        <taxon>Bacteria</taxon>
        <taxon>Bacillati</taxon>
        <taxon>Bacillota</taxon>
        <taxon>Bacilli</taxon>
        <taxon>Bacillales</taxon>
        <taxon>Bacillaceae</taxon>
        <taxon>Bacillus</taxon>
        <taxon>Bacillus cereus group</taxon>
    </lineage>
</organism>
<comment type="caution">
    <text evidence="2">The sequence shown here is derived from an EMBL/GenBank/DDBJ whole genome shotgun (WGS) entry which is preliminary data.</text>
</comment>
<dbReference type="EMBL" id="JMQC01000008">
    <property type="protein sequence ID" value="KFM99024.1"/>
    <property type="molecule type" value="Genomic_DNA"/>
</dbReference>
<dbReference type="Pfam" id="PF03109">
    <property type="entry name" value="ABC1"/>
    <property type="match status" value="1"/>
</dbReference>
<dbReference type="GO" id="GO:0016301">
    <property type="term" value="F:kinase activity"/>
    <property type="evidence" value="ECO:0007669"/>
    <property type="project" value="UniProtKB-KW"/>
</dbReference>
<proteinExistence type="predicted"/>
<dbReference type="InterPro" id="IPR011009">
    <property type="entry name" value="Kinase-like_dom_sf"/>
</dbReference>
<dbReference type="Gene3D" id="1.10.510.10">
    <property type="entry name" value="Transferase(Phosphotransferase) domain 1"/>
    <property type="match status" value="1"/>
</dbReference>
<dbReference type="AlphaFoldDB" id="A0A090YKQ9"/>
<dbReference type="RefSeq" id="WP_042979085.1">
    <property type="nucleotide sequence ID" value="NZ_JMQC01000008.1"/>
</dbReference>
<sequence>MELDSNQKRINREEMLGKKLIGDGKDGEIYQLSEDKCVKIFFREETQRKELQALIMGQSSPVIPKVYGHGENYIVMEYVHGISLARYLKKENELSEKMVNDILIMLDELEKIKFTRLDTEVRHILINTEGQLKVIDHKRAFTSNSKVPKKLLKGFKKFGLEHIFLNHVKKLRLSTYNAWMNQ</sequence>
<keyword evidence="5" id="KW-1185">Reference proteome</keyword>
<reference evidence="2 4" key="1">
    <citation type="submission" date="2014-04" db="EMBL/GenBank/DDBJ databases">
        <authorList>
            <person name="Bishop-Lilly K.A."/>
            <person name="Broomall S.M."/>
            <person name="Chain P.S."/>
            <person name="Chertkov O."/>
            <person name="Coyne S.R."/>
            <person name="Daligault H.E."/>
            <person name="Davenport K.W."/>
            <person name="Erkkila T."/>
            <person name="Frey K.G."/>
            <person name="Gibbons H.S."/>
            <person name="Gu W."/>
            <person name="Jaissle J."/>
            <person name="Johnson S.L."/>
            <person name="Koroleva G.I."/>
            <person name="Ladner J.T."/>
            <person name="Lo C.-C."/>
            <person name="Minogue T.D."/>
            <person name="Munk C."/>
            <person name="Palacios G.F."/>
            <person name="Redden C.L."/>
            <person name="Rosenzweig C.N."/>
            <person name="Scholz M.B."/>
            <person name="Teshima H."/>
            <person name="Xu Y."/>
        </authorList>
    </citation>
    <scope>NUCLEOTIDE SEQUENCE [LARGE SCALE GENOMIC DNA]</scope>
    <source>
        <strain evidence="2 4">BHP</strain>
    </source>
</reference>
<dbReference type="Proteomes" id="UP000264294">
    <property type="component" value="Unassembled WGS sequence"/>
</dbReference>
<keyword evidence="2" id="KW-0808">Transferase</keyword>
<feature type="domain" description="ABC1 atypical kinase-like" evidence="1">
    <location>
        <begin position="42"/>
        <end position="153"/>
    </location>
</feature>
<evidence type="ECO:0000313" key="5">
    <source>
        <dbReference type="Proteomes" id="UP000264294"/>
    </source>
</evidence>
<name>A0A090YKQ9_9BACI</name>
<evidence type="ECO:0000259" key="1">
    <source>
        <dbReference type="Pfam" id="PF03109"/>
    </source>
</evidence>
<keyword evidence="2" id="KW-0418">Kinase</keyword>
<reference evidence="3 5" key="2">
    <citation type="submission" date="2018-08" db="EMBL/GenBank/DDBJ databases">
        <title>Bacillus clarus sp. nov. strain PS00077A.</title>
        <authorList>
            <person name="Mendez Acevedo M."/>
            <person name="Carroll L."/>
            <person name="Mukherjee M."/>
            <person name="Wiedmann M."/>
            <person name="Kovac J."/>
        </authorList>
    </citation>
    <scope>NUCLEOTIDE SEQUENCE [LARGE SCALE GENOMIC DNA]</scope>
    <source>
        <strain evidence="3 5">PS00077A</strain>
    </source>
</reference>
<accession>A0A090YKQ9</accession>
<dbReference type="PATRIC" id="fig|1405.8.peg.589"/>
<protein>
    <submittedName>
        <fullName evidence="2 3">Kinase</fullName>
    </submittedName>
</protein>
<gene>
    <name evidence="3" type="ORF">D0U04_13525</name>
    <name evidence="2" type="ORF">DJ93_417</name>
</gene>
<evidence type="ECO:0000313" key="2">
    <source>
        <dbReference type="EMBL" id="KFM99024.1"/>
    </source>
</evidence>
<evidence type="ECO:0000313" key="3">
    <source>
        <dbReference type="EMBL" id="RFT66467.1"/>
    </source>
</evidence>
<dbReference type="SUPFAM" id="SSF56112">
    <property type="entry name" value="Protein kinase-like (PK-like)"/>
    <property type="match status" value="1"/>
</dbReference>
<dbReference type="EMBL" id="QVOD01000014">
    <property type="protein sequence ID" value="RFT66467.1"/>
    <property type="molecule type" value="Genomic_DNA"/>
</dbReference>
<dbReference type="Proteomes" id="UP000029389">
    <property type="component" value="Unassembled WGS sequence"/>
</dbReference>